<sequence length="468" mass="55988">MKFSMSITKGLGNQKHNNRTQKETTKNVNHDLTFLNVTLLDENIRNVYHELFDPSLEKYNAKQKRSDRKIKDYYSKIANSKQEKLFHELVVSIGNIDNAIRGDIANEIYTEFLKRFSDNNPQMRVFGAYIHHDEIGTVHMHLDYVPFSVDNKRGLETRVSNDKAIEQMGYRNWTDWKDRQFETLEKICHEHNIERVNMNNHSRHISVESYKKEQRMIESLQNDLEHTLKSQDLPVVEPIKPRVNRITKKKTVPYDEYLALLEHNREQSDKINTLEKQIALQKAQICSLTDEKEKYKQIYLNTRKKSYIEENGRLEAYLERLENINNSLSYKSSAQEEKLKEAEKDRDVLKKELHEVRKENERLKISICRIKDILEDMEYILNRIISVPENILTRMYERISGIRERVSRLYPTREVKNIEDRKQAVRQKQMYNSEIDELLYETREEVKAYQTKEREKNIARQQERGMSR</sequence>
<accession>A0A6N2Y0L8</accession>
<keyword evidence="2" id="KW-0175">Coiled coil</keyword>
<dbReference type="AlphaFoldDB" id="A0A6N2Y0L8"/>
<evidence type="ECO:0000313" key="4">
    <source>
        <dbReference type="EMBL" id="VYT60235.1"/>
    </source>
</evidence>
<reference evidence="4" key="1">
    <citation type="submission" date="2019-11" db="EMBL/GenBank/DDBJ databases">
        <authorList>
            <person name="Feng L."/>
        </authorList>
    </citation>
    <scope>NUCLEOTIDE SEQUENCE</scope>
    <source>
        <strain evidence="4">CramosumLFYP8</strain>
    </source>
</reference>
<feature type="region of interest" description="Disordered" evidence="3">
    <location>
        <begin position="1"/>
        <end position="25"/>
    </location>
</feature>
<name>A0A6N2Y0L8_9FIRM</name>
<dbReference type="InterPro" id="IPR001668">
    <property type="entry name" value="Mob_Pre"/>
</dbReference>
<evidence type="ECO:0000256" key="2">
    <source>
        <dbReference type="SAM" id="Coils"/>
    </source>
</evidence>
<dbReference type="Pfam" id="PF01076">
    <property type="entry name" value="Mob_Pre"/>
    <property type="match status" value="1"/>
</dbReference>
<evidence type="ECO:0000256" key="3">
    <source>
        <dbReference type="SAM" id="MobiDB-lite"/>
    </source>
</evidence>
<dbReference type="EMBL" id="CACRTL010000010">
    <property type="protein sequence ID" value="VYT60235.1"/>
    <property type="molecule type" value="Genomic_DNA"/>
</dbReference>
<dbReference type="GO" id="GO:0003677">
    <property type="term" value="F:DNA binding"/>
    <property type="evidence" value="ECO:0007669"/>
    <property type="project" value="InterPro"/>
</dbReference>
<evidence type="ECO:0000256" key="1">
    <source>
        <dbReference type="ARBA" id="ARBA00010657"/>
    </source>
</evidence>
<organism evidence="4">
    <name type="scientific">Thomasclavelia ramosa</name>
    <dbReference type="NCBI Taxonomy" id="1547"/>
    <lineage>
        <taxon>Bacteria</taxon>
        <taxon>Bacillati</taxon>
        <taxon>Bacillota</taxon>
        <taxon>Erysipelotrichia</taxon>
        <taxon>Erysipelotrichales</taxon>
        <taxon>Coprobacillaceae</taxon>
        <taxon>Thomasclavelia</taxon>
    </lineage>
</organism>
<protein>
    <submittedName>
        <fullName evidence="4">Plasmid recombination enzyme</fullName>
    </submittedName>
</protein>
<feature type="coiled-coil region" evidence="2">
    <location>
        <begin position="264"/>
        <end position="366"/>
    </location>
</feature>
<gene>
    <name evidence="4" type="ORF">CRLFYP8_01433</name>
</gene>
<dbReference type="RefSeq" id="WP_422099920.1">
    <property type="nucleotide sequence ID" value="NZ_CACRTL010000010.1"/>
</dbReference>
<comment type="similarity">
    <text evidence="1">Belongs to the plasmid mobilization pre family.</text>
</comment>
<dbReference type="GO" id="GO:0006310">
    <property type="term" value="P:DNA recombination"/>
    <property type="evidence" value="ECO:0007669"/>
    <property type="project" value="InterPro"/>
</dbReference>
<proteinExistence type="inferred from homology"/>
<dbReference type="Gene3D" id="3.30.930.30">
    <property type="match status" value="1"/>
</dbReference>